<evidence type="ECO:0000259" key="1">
    <source>
        <dbReference type="Pfam" id="PF00535"/>
    </source>
</evidence>
<dbReference type="Proteomes" id="UP000266677">
    <property type="component" value="Unassembled WGS sequence"/>
</dbReference>
<evidence type="ECO:0000313" key="2">
    <source>
        <dbReference type="EMBL" id="RJO73426.1"/>
    </source>
</evidence>
<dbReference type="GO" id="GO:0016740">
    <property type="term" value="F:transferase activity"/>
    <property type="evidence" value="ECO:0007669"/>
    <property type="project" value="UniProtKB-KW"/>
</dbReference>
<dbReference type="SUPFAM" id="SSF53448">
    <property type="entry name" value="Nucleotide-diphospho-sugar transferases"/>
    <property type="match status" value="1"/>
</dbReference>
<dbReference type="InterPro" id="IPR001173">
    <property type="entry name" value="Glyco_trans_2-like"/>
</dbReference>
<dbReference type="AlphaFoldDB" id="A0A3A4JTU4"/>
<gene>
    <name evidence="2" type="ORF">D5S18_19575</name>
</gene>
<feature type="domain" description="Glycosyltransferase 2-like" evidence="1">
    <location>
        <begin position="97"/>
        <end position="255"/>
    </location>
</feature>
<protein>
    <submittedName>
        <fullName evidence="2">Glycosyltransferase family 2 protein</fullName>
    </submittedName>
</protein>
<proteinExistence type="predicted"/>
<keyword evidence="2" id="KW-0808">Transferase</keyword>
<dbReference type="Gene3D" id="3.90.550.10">
    <property type="entry name" value="Spore Coat Polysaccharide Biosynthesis Protein SpsA, Chain A"/>
    <property type="match status" value="1"/>
</dbReference>
<comment type="caution">
    <text evidence="2">The sequence shown here is derived from an EMBL/GenBank/DDBJ whole genome shotgun (WGS) entry which is preliminary data.</text>
</comment>
<name>A0A3A4JTU4_9NOCA</name>
<reference evidence="2 3" key="1">
    <citation type="submission" date="2018-09" db="EMBL/GenBank/DDBJ databases">
        <title>YIM PH21274 draft genome.</title>
        <authorList>
            <person name="Miao C."/>
        </authorList>
    </citation>
    <scope>NUCLEOTIDE SEQUENCE [LARGE SCALE GENOMIC DNA]</scope>
    <source>
        <strain evidence="2 3">YIM PH 21724</strain>
    </source>
</reference>
<sequence>MELTAAMPTSAPPHFDSALWIGEFDLAAPPADHYLLRAPQGYRRARLLVRQARVPLGFVTVDITDGAVHRDSIEAAAAGLVAAAPHRAPLRPHPPVTVAICTRDRPEMLRVALDSVLAIDYPDLRVIVVDNAAATEATRAHLAERADPRVRLVVERRPGLSRARNAAILAAETEIVAFTDDDVLVDRHWITALVAGFERGTKVRCVCGIVPSGEISTPAQAYFDRRVGWARALAPRVFGLDRRPADQPLFPFQVGRFGTGANFAIQRSIVLKLGGFDERLGAGSPTQGGEDLDMFFRVLLDNGHLAYQPAAIVWHRHRADNAALLTQAHGYGLGLGAWLTTLALHPRTLGLALGAGLRGPRRLFGLARAMARSCDPDDDLKALLPNNIRSTELRAIARGPFAYRSAAREGRHRRPLG</sequence>
<dbReference type="CDD" id="cd00761">
    <property type="entry name" value="Glyco_tranf_GTA_type"/>
    <property type="match status" value="1"/>
</dbReference>
<evidence type="ECO:0000313" key="3">
    <source>
        <dbReference type="Proteomes" id="UP000266677"/>
    </source>
</evidence>
<dbReference type="Pfam" id="PF00535">
    <property type="entry name" value="Glycos_transf_2"/>
    <property type="match status" value="1"/>
</dbReference>
<dbReference type="RefSeq" id="WP_120042503.1">
    <property type="nucleotide sequence ID" value="NZ_QZFU01000023.1"/>
</dbReference>
<organism evidence="2 3">
    <name type="scientific">Nocardia panacis</name>
    <dbReference type="NCBI Taxonomy" id="2340916"/>
    <lineage>
        <taxon>Bacteria</taxon>
        <taxon>Bacillati</taxon>
        <taxon>Actinomycetota</taxon>
        <taxon>Actinomycetes</taxon>
        <taxon>Mycobacteriales</taxon>
        <taxon>Nocardiaceae</taxon>
        <taxon>Nocardia</taxon>
    </lineage>
</organism>
<dbReference type="InterPro" id="IPR050834">
    <property type="entry name" value="Glycosyltransf_2"/>
</dbReference>
<accession>A0A3A4JTU4</accession>
<dbReference type="PANTHER" id="PTHR43685">
    <property type="entry name" value="GLYCOSYLTRANSFERASE"/>
    <property type="match status" value="1"/>
</dbReference>
<keyword evidence="3" id="KW-1185">Reference proteome</keyword>
<dbReference type="EMBL" id="QZFU01000023">
    <property type="protein sequence ID" value="RJO73426.1"/>
    <property type="molecule type" value="Genomic_DNA"/>
</dbReference>
<dbReference type="PANTHER" id="PTHR43685:SF14">
    <property type="entry name" value="GLYCOSYLTRANSFERASE 2-LIKE DOMAIN-CONTAINING PROTEIN"/>
    <property type="match status" value="1"/>
</dbReference>
<dbReference type="OrthoDB" id="3180470at2"/>
<dbReference type="InterPro" id="IPR029044">
    <property type="entry name" value="Nucleotide-diphossugar_trans"/>
</dbReference>